<reference evidence="12 13" key="1">
    <citation type="journal article" date="2023" name="Int. J. Syst. Evol. Microbiol.">
        <title>Streptococcus sciuri sp. nov., Staphylococcus marylandisciuri sp. nov. and Staphylococcus americanisciuri sp. nov., isolated from faeces of eastern grey squirrel (Sciurus carolinensis).</title>
        <authorList>
            <person name="Volokhov D.V."/>
            <person name="Zagorodnyaya T.A."/>
            <person name="Furtak V.A."/>
            <person name="Nattanmai G."/>
            <person name="Randall L."/>
            <person name="Jose S."/>
            <person name="Gao Y."/>
            <person name="Eisenberg T."/>
            <person name="Delmonte P."/>
            <person name="Blom J."/>
            <person name="Mitchell K.K."/>
        </authorList>
    </citation>
    <scope>NUCLEOTIDE SEQUENCE [LARGE SCALE GENOMIC DNA]</scope>
    <source>
        <strain evidence="12 13">SQ8-PEA</strain>
    </source>
</reference>
<comment type="similarity">
    <text evidence="10">Belongs to the binding-protein-dependent transport system permease family.</text>
</comment>
<accession>A0ABT2QP94</accession>
<evidence type="ECO:0000313" key="13">
    <source>
        <dbReference type="Proteomes" id="UP001209553"/>
    </source>
</evidence>
<evidence type="ECO:0000256" key="8">
    <source>
        <dbReference type="ARBA" id="ARBA00035642"/>
    </source>
</evidence>
<name>A0ABT2QP94_9STAP</name>
<evidence type="ECO:0000256" key="10">
    <source>
        <dbReference type="RuleBase" id="RU363032"/>
    </source>
</evidence>
<evidence type="ECO:0000256" key="5">
    <source>
        <dbReference type="ARBA" id="ARBA00022989"/>
    </source>
</evidence>
<comment type="subcellular location">
    <subcellularLocation>
        <location evidence="10">Cell membrane</location>
        <topology evidence="10">Multi-pass membrane protein</topology>
    </subcellularLocation>
    <subcellularLocation>
        <location evidence="1">Membrane</location>
        <topology evidence="1">Multi-pass membrane protein</topology>
    </subcellularLocation>
</comment>
<feature type="domain" description="ABC transmembrane type-1" evidence="11">
    <location>
        <begin position="19"/>
        <end position="198"/>
    </location>
</feature>
<evidence type="ECO:0000256" key="4">
    <source>
        <dbReference type="ARBA" id="ARBA00022692"/>
    </source>
</evidence>
<comment type="similarity">
    <text evidence="9">In the N-terminal section; belongs to the binding-protein-dependent transport system permease family.</text>
</comment>
<evidence type="ECO:0000256" key="2">
    <source>
        <dbReference type="ARBA" id="ARBA00022448"/>
    </source>
</evidence>
<dbReference type="InterPro" id="IPR007210">
    <property type="entry name" value="ABC_Gly_betaine_transp_sub-bd"/>
</dbReference>
<keyword evidence="7 10" id="KW-0472">Membrane</keyword>
<feature type="transmembrane region" description="Helical" evidence="10">
    <location>
        <begin position="145"/>
        <end position="172"/>
    </location>
</feature>
<dbReference type="Proteomes" id="UP001209553">
    <property type="component" value="Unassembled WGS sequence"/>
</dbReference>
<dbReference type="CDD" id="cd13610">
    <property type="entry name" value="PBP2_ChoS"/>
    <property type="match status" value="1"/>
</dbReference>
<keyword evidence="6" id="KW-0406">Ion transport</keyword>
<feature type="transmembrane region" description="Helical" evidence="10">
    <location>
        <begin position="178"/>
        <end position="198"/>
    </location>
</feature>
<dbReference type="PANTHER" id="PTHR30177:SF4">
    <property type="entry name" value="OSMOPROTECTANT IMPORT PERMEASE PROTEIN OSMW"/>
    <property type="match status" value="1"/>
</dbReference>
<evidence type="ECO:0000256" key="7">
    <source>
        <dbReference type="ARBA" id="ARBA00023136"/>
    </source>
</evidence>
<keyword evidence="6" id="KW-0921">Nickel transport</keyword>
<dbReference type="PANTHER" id="PTHR30177">
    <property type="entry name" value="GLYCINE BETAINE/L-PROLINE TRANSPORT SYSTEM PERMEASE PROTEIN PROW"/>
    <property type="match status" value="1"/>
</dbReference>
<feature type="transmembrane region" description="Helical" evidence="10">
    <location>
        <begin position="84"/>
        <end position="101"/>
    </location>
</feature>
<organism evidence="12 13">
    <name type="scientific">Staphylococcus marylandisciuri</name>
    <dbReference type="NCBI Taxonomy" id="2981529"/>
    <lineage>
        <taxon>Bacteria</taxon>
        <taxon>Bacillati</taxon>
        <taxon>Bacillota</taxon>
        <taxon>Bacilli</taxon>
        <taxon>Bacillales</taxon>
        <taxon>Staphylococcaceae</taxon>
        <taxon>Staphylococcus</taxon>
    </lineage>
</organism>
<evidence type="ECO:0000256" key="6">
    <source>
        <dbReference type="ARBA" id="ARBA00023112"/>
    </source>
</evidence>
<evidence type="ECO:0000313" key="12">
    <source>
        <dbReference type="EMBL" id="MCU5745810.1"/>
    </source>
</evidence>
<keyword evidence="13" id="KW-1185">Reference proteome</keyword>
<evidence type="ECO:0000259" key="11">
    <source>
        <dbReference type="PROSITE" id="PS50928"/>
    </source>
</evidence>
<dbReference type="Gene3D" id="3.40.190.120">
    <property type="entry name" value="Osmoprotection protein (prox), domain 2"/>
    <property type="match status" value="1"/>
</dbReference>
<dbReference type="Gene3D" id="3.40.190.10">
    <property type="entry name" value="Periplasmic binding protein-like II"/>
    <property type="match status" value="1"/>
</dbReference>
<comment type="caution">
    <text evidence="12">The sequence shown here is derived from an EMBL/GenBank/DDBJ whole genome shotgun (WGS) entry which is preliminary data.</text>
</comment>
<proteinExistence type="inferred from homology"/>
<feature type="transmembrane region" description="Helical" evidence="10">
    <location>
        <begin position="57"/>
        <end position="78"/>
    </location>
</feature>
<protein>
    <submittedName>
        <fullName evidence="12">ABC transporter permease/substrate-binding protein</fullName>
    </submittedName>
</protein>
<dbReference type="SUPFAM" id="SSF53850">
    <property type="entry name" value="Periplasmic binding protein-like II"/>
    <property type="match status" value="1"/>
</dbReference>
<sequence length="504" mass="56129">MNELLQTLSERKSQLLSTILEHIQISFIALLIAALIGVPLGILLTKTKRLSEIVMNIAAVLQTIPSLALLGLMIPLFGIGKVPAIIALVVYALLPILRNTYTGIQEVDQSLVEAAKGIGMKPWRRLRKVELPIAMPVIMAGIRTAMVLIIGTATLAALIGAGGLGDIILLGIDRNDSALILIGAIPAALLAIIFDLILRFMEKLSYKKLIISLSAIVLALLIAILAPQFASKGEHITIAGKLGSEPSIINNMYKILIEEETDDTVEVKDGMGKTSFLFNALKSDNIDGYLEFTGTVLGELTKEDLKSKEEPKVYNQAKQSLQRKYKMTMLEPMKYNNTYALAVKKDFAKKYNIQTIGDLEKVKDKIKPGFTLEFNDRSDGYPAVKKAYDLHLNQVKTMEPKLRYQALDKGDINLIDAYSTDAELKQYHMVVLKDDKHVFPPYQGAPMFKEKFIKEHPEIKKPLNKLGGKISDEEMQEMNYQVTAKKKDPYDVAKHYLKTHHLID</sequence>
<gene>
    <name evidence="12" type="ORF">N9R04_03615</name>
</gene>
<dbReference type="PROSITE" id="PS50928">
    <property type="entry name" value="ABC_TM1"/>
    <property type="match status" value="1"/>
</dbReference>
<feature type="transmembrane region" description="Helical" evidence="10">
    <location>
        <begin position="210"/>
        <end position="230"/>
    </location>
</feature>
<dbReference type="Pfam" id="PF00528">
    <property type="entry name" value="BPD_transp_1"/>
    <property type="match status" value="1"/>
</dbReference>
<dbReference type="EMBL" id="JAOPKZ010000005">
    <property type="protein sequence ID" value="MCU5745810.1"/>
    <property type="molecule type" value="Genomic_DNA"/>
</dbReference>
<dbReference type="RefSeq" id="WP_262855218.1">
    <property type="nucleotide sequence ID" value="NZ_JAOPKZ010000005.1"/>
</dbReference>
<dbReference type="InterPro" id="IPR000515">
    <property type="entry name" value="MetI-like"/>
</dbReference>
<evidence type="ECO:0000256" key="9">
    <source>
        <dbReference type="ARBA" id="ARBA00035652"/>
    </source>
</evidence>
<feature type="transmembrane region" description="Helical" evidence="10">
    <location>
        <begin position="23"/>
        <end position="45"/>
    </location>
</feature>
<dbReference type="InterPro" id="IPR058089">
    <property type="entry name" value="EgtUBC_SBD"/>
</dbReference>
<comment type="similarity">
    <text evidence="8">In the C-terminal section; belongs to the OsmX family.</text>
</comment>
<keyword evidence="4 10" id="KW-0812">Transmembrane</keyword>
<dbReference type="Gene3D" id="1.10.3720.10">
    <property type="entry name" value="MetI-like"/>
    <property type="match status" value="1"/>
</dbReference>
<dbReference type="SUPFAM" id="SSF161098">
    <property type="entry name" value="MetI-like"/>
    <property type="match status" value="1"/>
</dbReference>
<evidence type="ECO:0000256" key="3">
    <source>
        <dbReference type="ARBA" id="ARBA00022596"/>
    </source>
</evidence>
<keyword evidence="5 10" id="KW-1133">Transmembrane helix</keyword>
<dbReference type="CDD" id="cd06261">
    <property type="entry name" value="TM_PBP2"/>
    <property type="match status" value="1"/>
</dbReference>
<dbReference type="InterPro" id="IPR035906">
    <property type="entry name" value="MetI-like_sf"/>
</dbReference>
<dbReference type="InterPro" id="IPR051204">
    <property type="entry name" value="ABC_transp_perm/SBD"/>
</dbReference>
<dbReference type="Pfam" id="PF04069">
    <property type="entry name" value="OpuAC"/>
    <property type="match status" value="1"/>
</dbReference>
<keyword evidence="3" id="KW-0533">Nickel</keyword>
<keyword evidence="2 10" id="KW-0813">Transport</keyword>
<evidence type="ECO:0000256" key="1">
    <source>
        <dbReference type="ARBA" id="ARBA00004141"/>
    </source>
</evidence>